<reference evidence="3" key="1">
    <citation type="submission" date="2018-01" db="EMBL/GenBank/DDBJ databases">
        <authorList>
            <person name="Kerou L M."/>
        </authorList>
    </citation>
    <scope>NUCLEOTIDE SEQUENCE [LARGE SCALE GENOMIC DNA]</scope>
    <source>
        <strain evidence="3">SCU2</strain>
    </source>
</reference>
<evidence type="ECO:0000256" key="1">
    <source>
        <dbReference type="SAM" id="Phobius"/>
    </source>
</evidence>
<gene>
    <name evidence="2" type="ORF">NCAV_0568</name>
</gene>
<keyword evidence="1" id="KW-0472">Membrane</keyword>
<feature type="transmembrane region" description="Helical" evidence="1">
    <location>
        <begin position="81"/>
        <end position="101"/>
    </location>
</feature>
<name>A0A2K5AQ33_9ARCH</name>
<dbReference type="AlphaFoldDB" id="A0A2K5AQ33"/>
<keyword evidence="1" id="KW-0812">Transmembrane</keyword>
<evidence type="ECO:0000313" key="2">
    <source>
        <dbReference type="EMBL" id="SPC33761.1"/>
    </source>
</evidence>
<dbReference type="Proteomes" id="UP000236248">
    <property type="component" value="Chromosome NCAV"/>
</dbReference>
<organism evidence="2 3">
    <name type="scientific">Candidatus Nitrosocaldus cavascurensis</name>
    <dbReference type="NCBI Taxonomy" id="2058097"/>
    <lineage>
        <taxon>Archaea</taxon>
        <taxon>Nitrososphaerota</taxon>
        <taxon>Nitrososphaeria</taxon>
        <taxon>Candidatus Nitrosocaldales</taxon>
        <taxon>Candidatus Nitrosocaldaceae</taxon>
        <taxon>Candidatus Nitrosocaldus</taxon>
    </lineage>
</organism>
<accession>A0A2K5AQ33</accession>
<keyword evidence="1" id="KW-1133">Transmembrane helix</keyword>
<dbReference type="EMBL" id="LT981265">
    <property type="protein sequence ID" value="SPC33761.1"/>
    <property type="molecule type" value="Genomic_DNA"/>
</dbReference>
<keyword evidence="3" id="KW-1185">Reference proteome</keyword>
<sequence length="132" mass="15022">MLSMLKHKAMRSKVWYRALSIDERVLTGLATRYIRQVRNKQLAIVLARIVIKLSIAINRFIMAEQHGFARAYAWMKGALKSGMGIFMCVMGIGGNGAYLSTQTPTLLIPSKSIIEWFAMLEANLMHGWRLDY</sequence>
<feature type="transmembrane region" description="Helical" evidence="1">
    <location>
        <begin position="42"/>
        <end position="61"/>
    </location>
</feature>
<evidence type="ECO:0000313" key="3">
    <source>
        <dbReference type="Proteomes" id="UP000236248"/>
    </source>
</evidence>
<dbReference type="KEGG" id="ncv:NCAV_0568"/>
<proteinExistence type="predicted"/>
<protein>
    <submittedName>
        <fullName evidence="2">Uncharacterized protein</fullName>
    </submittedName>
</protein>